<keyword evidence="1" id="KW-1133">Transmembrane helix</keyword>
<dbReference type="AlphaFoldDB" id="A0A426Y568"/>
<feature type="transmembrane region" description="Helical" evidence="1">
    <location>
        <begin position="92"/>
        <end position="112"/>
    </location>
</feature>
<feature type="non-terminal residue" evidence="2">
    <location>
        <position position="1"/>
    </location>
</feature>
<protein>
    <submittedName>
        <fullName evidence="2">Uncharacterized protein</fullName>
    </submittedName>
</protein>
<accession>A0A426Y568</accession>
<gene>
    <name evidence="2" type="ORF">B296_00054125</name>
</gene>
<keyword evidence="1" id="KW-0472">Membrane</keyword>
<dbReference type="Proteomes" id="UP000287651">
    <property type="component" value="Unassembled WGS sequence"/>
</dbReference>
<organism evidence="2 3">
    <name type="scientific">Ensete ventricosum</name>
    <name type="common">Abyssinian banana</name>
    <name type="synonym">Musa ensete</name>
    <dbReference type="NCBI Taxonomy" id="4639"/>
    <lineage>
        <taxon>Eukaryota</taxon>
        <taxon>Viridiplantae</taxon>
        <taxon>Streptophyta</taxon>
        <taxon>Embryophyta</taxon>
        <taxon>Tracheophyta</taxon>
        <taxon>Spermatophyta</taxon>
        <taxon>Magnoliopsida</taxon>
        <taxon>Liliopsida</taxon>
        <taxon>Zingiberales</taxon>
        <taxon>Musaceae</taxon>
        <taxon>Ensete</taxon>
    </lineage>
</organism>
<evidence type="ECO:0000256" key="1">
    <source>
        <dbReference type="SAM" id="Phobius"/>
    </source>
</evidence>
<comment type="caution">
    <text evidence="2">The sequence shown here is derived from an EMBL/GenBank/DDBJ whole genome shotgun (WGS) entry which is preliminary data.</text>
</comment>
<reference evidence="2 3" key="1">
    <citation type="journal article" date="2014" name="Agronomy (Basel)">
        <title>A Draft Genome Sequence for Ensete ventricosum, the Drought-Tolerant Tree Against Hunger.</title>
        <authorList>
            <person name="Harrison J."/>
            <person name="Moore K.A."/>
            <person name="Paszkiewicz K."/>
            <person name="Jones T."/>
            <person name="Grant M."/>
            <person name="Ambacheew D."/>
            <person name="Muzemil S."/>
            <person name="Studholme D.J."/>
        </authorList>
    </citation>
    <scope>NUCLEOTIDE SEQUENCE [LARGE SCALE GENOMIC DNA]</scope>
</reference>
<evidence type="ECO:0000313" key="2">
    <source>
        <dbReference type="EMBL" id="RRT46896.1"/>
    </source>
</evidence>
<name>A0A426Y568_ENSVE</name>
<evidence type="ECO:0000313" key="3">
    <source>
        <dbReference type="Proteomes" id="UP000287651"/>
    </source>
</evidence>
<sequence length="140" mass="15065">FPLLCLSIARSHGGGYGVDGGGDRGLHSRPPFPFLLRGHDSGELRVAGRPRDAPPPPLRRPLGGGSFCDSPNLHFLILKAMGYAAMLLVRRYAGLITFFTGFAYLIGCHVYYMSGDALKEGGIDATGNEVLLALIKFFIN</sequence>
<dbReference type="EMBL" id="AMZH03014881">
    <property type="protein sequence ID" value="RRT46896.1"/>
    <property type="molecule type" value="Genomic_DNA"/>
</dbReference>
<proteinExistence type="predicted"/>
<keyword evidence="1" id="KW-0812">Transmembrane</keyword>